<protein>
    <submittedName>
        <fullName evidence="2">Uncharacterized protein</fullName>
    </submittedName>
</protein>
<feature type="compositionally biased region" description="Basic and acidic residues" evidence="1">
    <location>
        <begin position="147"/>
        <end position="165"/>
    </location>
</feature>
<sequence>MFIDILFNFSQATRNIYQSKEQNKRQKLENQSNSKERKQTEANYENEQVITTTCDYCSKIELYDTLFTFLKRYENSEGLIVTIKKILEEFAVSIMAQPELLPDIPVAELERHLSKELNFATVKNLVHNLSCIGLQTSVNQKKKKLKGEHNEKGEHSKKGEYNKKGERNKRISYVHDRRASSIKKEKKEHASVDIPPVVKEKVEEVKIDRSEEKLLFTVLEENQNIPAKCLLSDKDKTNSKTIHEKDPKWRYNITIGDVEKWKIKTPKGKIEELWFPKEGSVRKVFVAIKIKRVSEVDNVGETVKFFFF</sequence>
<evidence type="ECO:0000313" key="3">
    <source>
        <dbReference type="Proteomes" id="UP000023152"/>
    </source>
</evidence>
<keyword evidence="3" id="KW-1185">Reference proteome</keyword>
<evidence type="ECO:0000313" key="2">
    <source>
        <dbReference type="EMBL" id="ETO22522.1"/>
    </source>
</evidence>
<feature type="compositionally biased region" description="Basic and acidic residues" evidence="1">
    <location>
        <begin position="21"/>
        <end position="40"/>
    </location>
</feature>
<proteinExistence type="predicted"/>
<comment type="caution">
    <text evidence="2">The sequence shown here is derived from an EMBL/GenBank/DDBJ whole genome shotgun (WGS) entry which is preliminary data.</text>
</comment>
<feature type="region of interest" description="Disordered" evidence="1">
    <location>
        <begin position="20"/>
        <end position="43"/>
    </location>
</feature>
<name>X6NB31_RETFI</name>
<organism evidence="2 3">
    <name type="scientific">Reticulomyxa filosa</name>
    <dbReference type="NCBI Taxonomy" id="46433"/>
    <lineage>
        <taxon>Eukaryota</taxon>
        <taxon>Sar</taxon>
        <taxon>Rhizaria</taxon>
        <taxon>Retaria</taxon>
        <taxon>Foraminifera</taxon>
        <taxon>Monothalamids</taxon>
        <taxon>Reticulomyxidae</taxon>
        <taxon>Reticulomyxa</taxon>
    </lineage>
</organism>
<evidence type="ECO:0000256" key="1">
    <source>
        <dbReference type="SAM" id="MobiDB-lite"/>
    </source>
</evidence>
<feature type="region of interest" description="Disordered" evidence="1">
    <location>
        <begin position="142"/>
        <end position="165"/>
    </location>
</feature>
<gene>
    <name evidence="2" type="ORF">RFI_14678</name>
</gene>
<dbReference type="Proteomes" id="UP000023152">
    <property type="component" value="Unassembled WGS sequence"/>
</dbReference>
<accession>X6NB31</accession>
<reference evidence="2 3" key="1">
    <citation type="journal article" date="2013" name="Curr. Biol.">
        <title>The Genome of the Foraminiferan Reticulomyxa filosa.</title>
        <authorList>
            <person name="Glockner G."/>
            <person name="Hulsmann N."/>
            <person name="Schleicher M."/>
            <person name="Noegel A.A."/>
            <person name="Eichinger L."/>
            <person name="Gallinger C."/>
            <person name="Pawlowski J."/>
            <person name="Sierra R."/>
            <person name="Euteneuer U."/>
            <person name="Pillet L."/>
            <person name="Moustafa A."/>
            <person name="Platzer M."/>
            <person name="Groth M."/>
            <person name="Szafranski K."/>
            <person name="Schliwa M."/>
        </authorList>
    </citation>
    <scope>NUCLEOTIDE SEQUENCE [LARGE SCALE GENOMIC DNA]</scope>
</reference>
<dbReference type="EMBL" id="ASPP01010657">
    <property type="protein sequence ID" value="ETO22522.1"/>
    <property type="molecule type" value="Genomic_DNA"/>
</dbReference>
<dbReference type="AlphaFoldDB" id="X6NB31"/>